<sequence length="107" mass="12102">METKGGGKMTWLYDLLMADAILAGLTILVYLVGGIKLYGPITLWLRKELSDVPDFDKGVRVGAKIENTRIRKILKNEYLIAKQQDDLKTVEIAIKINKQIKQEEAIN</sequence>
<evidence type="ECO:0000256" key="1">
    <source>
        <dbReference type="SAM" id="Phobius"/>
    </source>
</evidence>
<organism evidence="2">
    <name type="scientific">marine sediment metagenome</name>
    <dbReference type="NCBI Taxonomy" id="412755"/>
    <lineage>
        <taxon>unclassified sequences</taxon>
        <taxon>metagenomes</taxon>
        <taxon>ecological metagenomes</taxon>
    </lineage>
</organism>
<dbReference type="EMBL" id="LAZR01022027">
    <property type="protein sequence ID" value="KKL83277.1"/>
    <property type="molecule type" value="Genomic_DNA"/>
</dbReference>
<keyword evidence="1" id="KW-1133">Transmembrane helix</keyword>
<keyword evidence="1" id="KW-0472">Membrane</keyword>
<comment type="caution">
    <text evidence="2">The sequence shown here is derived from an EMBL/GenBank/DDBJ whole genome shotgun (WGS) entry which is preliminary data.</text>
</comment>
<accession>A0A0F9I7C9</accession>
<keyword evidence="1" id="KW-0812">Transmembrane</keyword>
<feature type="transmembrane region" description="Helical" evidence="1">
    <location>
        <begin position="20"/>
        <end position="39"/>
    </location>
</feature>
<evidence type="ECO:0000313" key="2">
    <source>
        <dbReference type="EMBL" id="KKL83277.1"/>
    </source>
</evidence>
<gene>
    <name evidence="2" type="ORF">LCGC14_1976350</name>
</gene>
<protein>
    <submittedName>
        <fullName evidence="2">Uncharacterized protein</fullName>
    </submittedName>
</protein>
<dbReference type="AlphaFoldDB" id="A0A0F9I7C9"/>
<proteinExistence type="predicted"/>
<reference evidence="2" key="1">
    <citation type="journal article" date="2015" name="Nature">
        <title>Complex archaea that bridge the gap between prokaryotes and eukaryotes.</title>
        <authorList>
            <person name="Spang A."/>
            <person name="Saw J.H."/>
            <person name="Jorgensen S.L."/>
            <person name="Zaremba-Niedzwiedzka K."/>
            <person name="Martijn J."/>
            <person name="Lind A.E."/>
            <person name="van Eijk R."/>
            <person name="Schleper C."/>
            <person name="Guy L."/>
            <person name="Ettema T.J."/>
        </authorList>
    </citation>
    <scope>NUCLEOTIDE SEQUENCE</scope>
</reference>
<name>A0A0F9I7C9_9ZZZZ</name>